<dbReference type="EMBL" id="AY810321">
    <property type="protein sequence ID" value="AAX26210.1"/>
    <property type="molecule type" value="mRNA"/>
</dbReference>
<reference evidence="1" key="2">
    <citation type="journal article" date="2006" name="PLoS Pathog.">
        <title>New perspectives on host-parasite interplay by comparative transcriptomic and proteomic analyses of Schistosoma japonicum.</title>
        <authorList>
            <person name="Liu F."/>
            <person name="Lu J."/>
            <person name="Hu W."/>
            <person name="Wang S.Y."/>
            <person name="Cui S.J."/>
            <person name="Chi M."/>
            <person name="Yan Q."/>
            <person name="Wang X.R."/>
            <person name="Song H.D."/>
            <person name="Xu X.N."/>
            <person name="Wang J.J."/>
            <person name="Zhang X.L."/>
            <person name="Zhang X."/>
            <person name="Wang Z.Q."/>
            <person name="Xue C.L."/>
            <person name="Brindley P.J."/>
            <person name="McManus D.P."/>
            <person name="Yang P.Y."/>
            <person name="Feng Z."/>
            <person name="Chen Z."/>
            <person name="Han Z.G."/>
        </authorList>
    </citation>
    <scope>NUCLEOTIDE SEQUENCE</scope>
</reference>
<protein>
    <submittedName>
        <fullName evidence="1">Uncharacterized protein</fullName>
    </submittedName>
</protein>
<sequence>MISDIKFSIDSTVFSDTLVSSCNVRNVRSKLLSFKYCSTRRTTSADSISMSIRETILFAYELQYDHVTSRISAS</sequence>
<organism evidence="1">
    <name type="scientific">Schistosoma japonicum</name>
    <name type="common">Blood fluke</name>
    <dbReference type="NCBI Taxonomy" id="6182"/>
    <lineage>
        <taxon>Eukaryota</taxon>
        <taxon>Metazoa</taxon>
        <taxon>Spiralia</taxon>
        <taxon>Lophotrochozoa</taxon>
        <taxon>Platyhelminthes</taxon>
        <taxon>Trematoda</taxon>
        <taxon>Digenea</taxon>
        <taxon>Strigeidida</taxon>
        <taxon>Schistosomatoidea</taxon>
        <taxon>Schistosomatidae</taxon>
        <taxon>Schistosoma</taxon>
    </lineage>
</organism>
<reference evidence="1" key="1">
    <citation type="submission" date="2005-03" db="EMBL/GenBank/DDBJ databases">
        <authorList>
            <person name="Han Z."/>
        </authorList>
    </citation>
    <scope>NUCLEOTIDE SEQUENCE</scope>
</reference>
<evidence type="ECO:0000313" key="1">
    <source>
        <dbReference type="EMBL" id="AAX26210.1"/>
    </source>
</evidence>
<name>Q5C2B5_SCHJA</name>
<accession>Q5C2B5</accession>
<proteinExistence type="evidence at transcript level"/>
<dbReference type="AlphaFoldDB" id="Q5C2B5"/>